<dbReference type="AlphaFoldDB" id="A0A7X0DMS7"/>
<reference evidence="4 5" key="1">
    <citation type="submission" date="2020-08" db="EMBL/GenBank/DDBJ databases">
        <title>Genomic Encyclopedia of Type Strains, Phase IV (KMG-IV): sequencing the most valuable type-strain genomes for metagenomic binning, comparative biology and taxonomic classification.</title>
        <authorList>
            <person name="Goeker M."/>
        </authorList>
    </citation>
    <scope>NUCLEOTIDE SEQUENCE [LARGE SCALE GENOMIC DNA]</scope>
    <source>
        <strain evidence="4 5">DSM 11590</strain>
    </source>
</reference>
<sequence>MQQVRISVGVVPLAQVDAPGERWAQGLLSAEERLRADRRVRDSSRREFTVAHALKRLMLSEATGADPHSLRFAPRDSYGKPMLLGEPELDFSLTHTAGAVACAVVTGGGPDSGVGIDLEAADRRITLDLADRFFAADETAWIRGQPQPEAAFLAVWTLKEAFVKAAGRGLALGLTLFSVRPPPGEGTDPQPAPLLRQDGDACLPHPVRLWQWVSPGGVSAGHRVGLALTGPVAATAEVTVRTGWPGLTRSGQGARIEQKG</sequence>
<protein>
    <submittedName>
        <fullName evidence="4">Phosphopantetheinyl transferase</fullName>
    </submittedName>
</protein>
<evidence type="ECO:0000313" key="4">
    <source>
        <dbReference type="EMBL" id="MBB6211290.1"/>
    </source>
</evidence>
<organism evidence="4 5">
    <name type="scientific">Novispirillum itersonii</name>
    <name type="common">Aquaspirillum itersonii</name>
    <dbReference type="NCBI Taxonomy" id="189"/>
    <lineage>
        <taxon>Bacteria</taxon>
        <taxon>Pseudomonadati</taxon>
        <taxon>Pseudomonadota</taxon>
        <taxon>Alphaproteobacteria</taxon>
        <taxon>Rhodospirillales</taxon>
        <taxon>Novispirillaceae</taxon>
        <taxon>Novispirillum</taxon>
    </lineage>
</organism>
<accession>A0A7X0DMS7</accession>
<dbReference type="InterPro" id="IPR008278">
    <property type="entry name" value="4-PPantetheinyl_Trfase_dom"/>
</dbReference>
<dbReference type="GO" id="GO:0019878">
    <property type="term" value="P:lysine biosynthetic process via aminoadipic acid"/>
    <property type="evidence" value="ECO:0007669"/>
    <property type="project" value="TreeGrafter"/>
</dbReference>
<evidence type="ECO:0000256" key="2">
    <source>
        <dbReference type="ARBA" id="ARBA00022679"/>
    </source>
</evidence>
<dbReference type="RefSeq" id="WP_184264107.1">
    <property type="nucleotide sequence ID" value="NZ_JACIIX010000010.1"/>
</dbReference>
<gene>
    <name evidence="4" type="ORF">FHS48_002727</name>
</gene>
<dbReference type="PANTHER" id="PTHR12215">
    <property type="entry name" value="PHOSPHOPANTETHEINE TRANSFERASE"/>
    <property type="match status" value="1"/>
</dbReference>
<dbReference type="GO" id="GO:0000287">
    <property type="term" value="F:magnesium ion binding"/>
    <property type="evidence" value="ECO:0007669"/>
    <property type="project" value="InterPro"/>
</dbReference>
<dbReference type="EMBL" id="JACIIX010000010">
    <property type="protein sequence ID" value="MBB6211290.1"/>
    <property type="molecule type" value="Genomic_DNA"/>
</dbReference>
<dbReference type="Pfam" id="PF01648">
    <property type="entry name" value="ACPS"/>
    <property type="match status" value="1"/>
</dbReference>
<keyword evidence="2 4" id="KW-0808">Transferase</keyword>
<comment type="caution">
    <text evidence="4">The sequence shown here is derived from an EMBL/GenBank/DDBJ whole genome shotgun (WGS) entry which is preliminary data.</text>
</comment>
<name>A0A7X0DMS7_NOVIT</name>
<dbReference type="GO" id="GO:0008897">
    <property type="term" value="F:holo-[acyl-carrier-protein] synthase activity"/>
    <property type="evidence" value="ECO:0007669"/>
    <property type="project" value="InterPro"/>
</dbReference>
<dbReference type="PANTHER" id="PTHR12215:SF10">
    <property type="entry name" value="L-AMINOADIPATE-SEMIALDEHYDE DEHYDROGENASE-PHOSPHOPANTETHEINYL TRANSFERASE"/>
    <property type="match status" value="1"/>
</dbReference>
<evidence type="ECO:0000313" key="5">
    <source>
        <dbReference type="Proteomes" id="UP000544872"/>
    </source>
</evidence>
<comment type="similarity">
    <text evidence="1">Belongs to the P-Pant transferase superfamily. Gsp/Sfp/HetI/AcpT family.</text>
</comment>
<evidence type="ECO:0000256" key="1">
    <source>
        <dbReference type="ARBA" id="ARBA00010990"/>
    </source>
</evidence>
<evidence type="ECO:0000259" key="3">
    <source>
        <dbReference type="Pfam" id="PF01648"/>
    </source>
</evidence>
<dbReference type="InterPro" id="IPR050559">
    <property type="entry name" value="P-Pant_transferase_sf"/>
</dbReference>
<dbReference type="Proteomes" id="UP000544872">
    <property type="component" value="Unassembled WGS sequence"/>
</dbReference>
<feature type="domain" description="4'-phosphopantetheinyl transferase" evidence="3">
    <location>
        <begin position="113"/>
        <end position="185"/>
    </location>
</feature>
<dbReference type="GO" id="GO:0005829">
    <property type="term" value="C:cytosol"/>
    <property type="evidence" value="ECO:0007669"/>
    <property type="project" value="TreeGrafter"/>
</dbReference>
<keyword evidence="5" id="KW-1185">Reference proteome</keyword>
<dbReference type="InterPro" id="IPR037143">
    <property type="entry name" value="4-PPantetheinyl_Trfase_dom_sf"/>
</dbReference>
<dbReference type="Gene3D" id="3.90.470.20">
    <property type="entry name" value="4'-phosphopantetheinyl transferase domain"/>
    <property type="match status" value="1"/>
</dbReference>
<dbReference type="SUPFAM" id="SSF56214">
    <property type="entry name" value="4'-phosphopantetheinyl transferase"/>
    <property type="match status" value="2"/>
</dbReference>
<proteinExistence type="inferred from homology"/>